<evidence type="ECO:0008006" key="4">
    <source>
        <dbReference type="Google" id="ProtNLM"/>
    </source>
</evidence>
<dbReference type="AlphaFoldDB" id="A0A8J6JM95"/>
<sequence>MGWCEHCETEREGTVCPVCGGELLQEITPEDLEQAHPEWGRETGRLLDRWPKGPDGEPEEPGMLALAQDFESSRGLILSRLEAAGIPAFYRYPEGGGLGKVVLGFSGYGVYIYVPKSRYEEAEEMVGGLAAPGRGY</sequence>
<dbReference type="Proteomes" id="UP000607645">
    <property type="component" value="Unassembled WGS sequence"/>
</dbReference>
<feature type="region of interest" description="Disordered" evidence="1">
    <location>
        <begin position="30"/>
        <end position="60"/>
    </location>
</feature>
<accession>A0A8J6JM95</accession>
<evidence type="ECO:0000313" key="3">
    <source>
        <dbReference type="Proteomes" id="UP000607645"/>
    </source>
</evidence>
<gene>
    <name evidence="2" type="ORF">H8S62_16475</name>
</gene>
<evidence type="ECO:0000313" key="2">
    <source>
        <dbReference type="EMBL" id="MBC5738608.1"/>
    </source>
</evidence>
<reference evidence="2" key="1">
    <citation type="submission" date="2020-08" db="EMBL/GenBank/DDBJ databases">
        <title>Genome public.</title>
        <authorList>
            <person name="Liu C."/>
            <person name="Sun Q."/>
        </authorList>
    </citation>
    <scope>NUCLEOTIDE SEQUENCE</scope>
    <source>
        <strain evidence="2">NSJ-52</strain>
    </source>
</reference>
<dbReference type="RefSeq" id="WP_155149147.1">
    <property type="nucleotide sequence ID" value="NZ_JACOPQ010000018.1"/>
</dbReference>
<feature type="compositionally biased region" description="Basic and acidic residues" evidence="1">
    <location>
        <begin position="33"/>
        <end position="55"/>
    </location>
</feature>
<proteinExistence type="predicted"/>
<dbReference type="EMBL" id="JACOPQ010000018">
    <property type="protein sequence ID" value="MBC5738608.1"/>
    <property type="molecule type" value="Genomic_DNA"/>
</dbReference>
<name>A0A8J6JM95_9FIRM</name>
<keyword evidence="3" id="KW-1185">Reference proteome</keyword>
<evidence type="ECO:0000256" key="1">
    <source>
        <dbReference type="SAM" id="MobiDB-lite"/>
    </source>
</evidence>
<comment type="caution">
    <text evidence="2">The sequence shown here is derived from an EMBL/GenBank/DDBJ whole genome shotgun (WGS) entry which is preliminary data.</text>
</comment>
<protein>
    <recommendedName>
        <fullName evidence="4">DUF2007 domain-containing protein</fullName>
    </recommendedName>
</protein>
<organism evidence="2 3">
    <name type="scientific">Lawsonibacter faecis</name>
    <dbReference type="NCBI Taxonomy" id="2763052"/>
    <lineage>
        <taxon>Bacteria</taxon>
        <taxon>Bacillati</taxon>
        <taxon>Bacillota</taxon>
        <taxon>Clostridia</taxon>
        <taxon>Eubacteriales</taxon>
        <taxon>Oscillospiraceae</taxon>
        <taxon>Lawsonibacter</taxon>
    </lineage>
</organism>